<name>A0ACB7PM93_9PEZI</name>
<sequence length="188" mass="19999">MQIRSMPESDGFSDGTRNIATWQSMHPPPWLAAGRSHTNEVPPHTFWHTLPADPSQVRDLGHPARQANAPQVTPALHTLVVQLSRRAGRSAKGGPVRLPDNTEWSTATIASHSSRDTSGALELHPAGGAWVSGGDWRPGSPGPGIHGRTLAAAGPVPKVNLIPGTKAVIVSAPSPTIRRYARPKRLSQ</sequence>
<proteinExistence type="predicted"/>
<accession>A0ACB7PM93</accession>
<protein>
    <submittedName>
        <fullName evidence="1">Uncharacterized protein</fullName>
    </submittedName>
</protein>
<reference evidence="1 2" key="1">
    <citation type="journal article" date="2021" name="Nat. Commun.">
        <title>Genetic determinants of endophytism in the Arabidopsis root mycobiome.</title>
        <authorList>
            <person name="Mesny F."/>
            <person name="Miyauchi S."/>
            <person name="Thiergart T."/>
            <person name="Pickel B."/>
            <person name="Atanasova L."/>
            <person name="Karlsson M."/>
            <person name="Huettel B."/>
            <person name="Barry K.W."/>
            <person name="Haridas S."/>
            <person name="Chen C."/>
            <person name="Bauer D."/>
            <person name="Andreopoulos W."/>
            <person name="Pangilinan J."/>
            <person name="LaButti K."/>
            <person name="Riley R."/>
            <person name="Lipzen A."/>
            <person name="Clum A."/>
            <person name="Drula E."/>
            <person name="Henrissat B."/>
            <person name="Kohler A."/>
            <person name="Grigoriev I.V."/>
            <person name="Martin F.M."/>
            <person name="Hacquard S."/>
        </authorList>
    </citation>
    <scope>NUCLEOTIDE SEQUENCE [LARGE SCALE GENOMIC DNA]</scope>
    <source>
        <strain evidence="1 2">MPI-SDFR-AT-0079</strain>
    </source>
</reference>
<dbReference type="EMBL" id="JAGIZQ010000002">
    <property type="protein sequence ID" value="KAH6640882.1"/>
    <property type="molecule type" value="Genomic_DNA"/>
</dbReference>
<keyword evidence="2" id="KW-1185">Reference proteome</keyword>
<dbReference type="Proteomes" id="UP000724584">
    <property type="component" value="Unassembled WGS sequence"/>
</dbReference>
<comment type="caution">
    <text evidence="1">The sequence shown here is derived from an EMBL/GenBank/DDBJ whole genome shotgun (WGS) entry which is preliminary data.</text>
</comment>
<evidence type="ECO:0000313" key="1">
    <source>
        <dbReference type="EMBL" id="KAH6640882.1"/>
    </source>
</evidence>
<organism evidence="1 2">
    <name type="scientific">Chaetomium tenue</name>
    <dbReference type="NCBI Taxonomy" id="1854479"/>
    <lineage>
        <taxon>Eukaryota</taxon>
        <taxon>Fungi</taxon>
        <taxon>Dikarya</taxon>
        <taxon>Ascomycota</taxon>
        <taxon>Pezizomycotina</taxon>
        <taxon>Sordariomycetes</taxon>
        <taxon>Sordariomycetidae</taxon>
        <taxon>Sordariales</taxon>
        <taxon>Chaetomiaceae</taxon>
        <taxon>Chaetomium</taxon>
    </lineage>
</organism>
<gene>
    <name evidence="1" type="ORF">F5144DRAFT_590275</name>
</gene>
<evidence type="ECO:0000313" key="2">
    <source>
        <dbReference type="Proteomes" id="UP000724584"/>
    </source>
</evidence>